<dbReference type="PANTHER" id="PTHR30204">
    <property type="entry name" value="REDOX-CYCLING DRUG-SENSING TRANSCRIPTIONAL ACTIVATOR SOXR"/>
    <property type="match status" value="1"/>
</dbReference>
<organism evidence="7 8">
    <name type="scientific">Candidatus Enterococcus wittei</name>
    <dbReference type="NCBI Taxonomy" id="1987383"/>
    <lineage>
        <taxon>Bacteria</taxon>
        <taxon>Bacillati</taxon>
        <taxon>Bacillota</taxon>
        <taxon>Bacilli</taxon>
        <taxon>Lactobacillales</taxon>
        <taxon>Enterococcaceae</taxon>
        <taxon>Enterococcus</taxon>
    </lineage>
</organism>
<keyword evidence="3" id="KW-0238">DNA-binding</keyword>
<dbReference type="InterPro" id="IPR047057">
    <property type="entry name" value="MerR_fam"/>
</dbReference>
<comment type="caution">
    <text evidence="7">The sequence shown here is derived from an EMBL/GenBank/DDBJ whole genome shotgun (WGS) entry which is preliminary data.</text>
</comment>
<dbReference type="CDD" id="cd00592">
    <property type="entry name" value="HTH_MerR-like"/>
    <property type="match status" value="1"/>
</dbReference>
<evidence type="ECO:0000259" key="6">
    <source>
        <dbReference type="PROSITE" id="PS50937"/>
    </source>
</evidence>
<keyword evidence="5" id="KW-0175">Coiled coil</keyword>
<evidence type="ECO:0000313" key="7">
    <source>
        <dbReference type="EMBL" id="OTP12584.1"/>
    </source>
</evidence>
<dbReference type="Proteomes" id="UP000194933">
    <property type="component" value="Unassembled WGS sequence"/>
</dbReference>
<proteinExistence type="predicted"/>
<dbReference type="AlphaFoldDB" id="A0A2C9XT46"/>
<evidence type="ECO:0000256" key="1">
    <source>
        <dbReference type="ARBA" id="ARBA00022491"/>
    </source>
</evidence>
<keyword evidence="1" id="KW-0678">Repressor</keyword>
<sequence length="263" mass="31477">MKRLYTIGEVSELLNIPSSTIRYWDAEGLIKTTRHEENDYRLFDIDDIYQIYDINFYRNLNIPLKQMKNLYKKTLTEFYETLAETEERLITEQNLLKKKLEEIHARKEQLKRMIDSENTGFQKEKIPFEAIVVMDSEDILSSKEYLKNSSSFAIVWDRKISEEPLYGFFIEKKNKIIPSSKKVWQNDRKVTYIRFLLKVESNNLTNNNLHEVKEKLEKQGYLTGKVVGQYLLTNVTERGEYFEYYHAWIEVKAHNEKESGKKR</sequence>
<dbReference type="Pfam" id="PF00376">
    <property type="entry name" value="MerR"/>
    <property type="match status" value="1"/>
</dbReference>
<dbReference type="GO" id="GO:0003677">
    <property type="term" value="F:DNA binding"/>
    <property type="evidence" value="ECO:0007669"/>
    <property type="project" value="UniProtKB-KW"/>
</dbReference>
<dbReference type="SMART" id="SM00422">
    <property type="entry name" value="HTH_MERR"/>
    <property type="match status" value="1"/>
</dbReference>
<dbReference type="InterPro" id="IPR009061">
    <property type="entry name" value="DNA-bd_dom_put_sf"/>
</dbReference>
<evidence type="ECO:0000313" key="8">
    <source>
        <dbReference type="Proteomes" id="UP000194933"/>
    </source>
</evidence>
<keyword evidence="4" id="KW-0804">Transcription</keyword>
<protein>
    <recommendedName>
        <fullName evidence="6">HTH merR-type domain-containing protein</fullName>
    </recommendedName>
</protein>
<evidence type="ECO:0000256" key="4">
    <source>
        <dbReference type="ARBA" id="ARBA00023163"/>
    </source>
</evidence>
<evidence type="ECO:0000256" key="3">
    <source>
        <dbReference type="ARBA" id="ARBA00023125"/>
    </source>
</evidence>
<dbReference type="STRING" id="1987383.A5844_000817"/>
<feature type="coiled-coil region" evidence="5">
    <location>
        <begin position="82"/>
        <end position="113"/>
    </location>
</feature>
<dbReference type="GO" id="GO:0003700">
    <property type="term" value="F:DNA-binding transcription factor activity"/>
    <property type="evidence" value="ECO:0007669"/>
    <property type="project" value="InterPro"/>
</dbReference>
<evidence type="ECO:0000256" key="5">
    <source>
        <dbReference type="SAM" id="Coils"/>
    </source>
</evidence>
<name>A0A2C9XT46_9ENTE</name>
<dbReference type="SUPFAM" id="SSF46955">
    <property type="entry name" value="Putative DNA-binding domain"/>
    <property type="match status" value="1"/>
</dbReference>
<dbReference type="EMBL" id="NGMO01000001">
    <property type="protein sequence ID" value="OTP12584.1"/>
    <property type="molecule type" value="Genomic_DNA"/>
</dbReference>
<dbReference type="Gene3D" id="1.10.1660.10">
    <property type="match status" value="1"/>
</dbReference>
<evidence type="ECO:0000256" key="2">
    <source>
        <dbReference type="ARBA" id="ARBA00023015"/>
    </source>
</evidence>
<keyword evidence="8" id="KW-1185">Reference proteome</keyword>
<feature type="domain" description="HTH merR-type" evidence="6">
    <location>
        <begin position="4"/>
        <end position="73"/>
    </location>
</feature>
<keyword evidence="2" id="KW-0805">Transcription regulation</keyword>
<reference evidence="7 8" key="1">
    <citation type="submission" date="2017-05" db="EMBL/GenBank/DDBJ databases">
        <title>The Genome Sequence of Enterococcus sp. 10A9_DIV0425.</title>
        <authorList>
            <consortium name="The Broad Institute Genomics Platform"/>
            <consortium name="The Broad Institute Genomic Center for Infectious Diseases"/>
            <person name="Earl A."/>
            <person name="Manson A."/>
            <person name="Schwartman J."/>
            <person name="Gilmore M."/>
            <person name="Abouelleil A."/>
            <person name="Cao P."/>
            <person name="Chapman S."/>
            <person name="Cusick C."/>
            <person name="Shea T."/>
            <person name="Young S."/>
            <person name="Neafsey D."/>
            <person name="Nusbaum C."/>
            <person name="Birren B."/>
        </authorList>
    </citation>
    <scope>NUCLEOTIDE SEQUENCE [LARGE SCALE GENOMIC DNA]</scope>
    <source>
        <strain evidence="7 8">10A9_DIV0425</strain>
    </source>
</reference>
<accession>A0A2C9XT46</accession>
<dbReference type="PROSITE" id="PS50937">
    <property type="entry name" value="HTH_MERR_2"/>
    <property type="match status" value="1"/>
</dbReference>
<gene>
    <name evidence="7" type="ORF">A5844_000817</name>
</gene>
<dbReference type="PANTHER" id="PTHR30204:SF69">
    <property type="entry name" value="MERR-FAMILY TRANSCRIPTIONAL REGULATOR"/>
    <property type="match status" value="1"/>
</dbReference>
<dbReference type="RefSeq" id="WP_086283997.1">
    <property type="nucleotide sequence ID" value="NZ_NGMO01000001.1"/>
</dbReference>
<dbReference type="InterPro" id="IPR000551">
    <property type="entry name" value="MerR-type_HTH_dom"/>
</dbReference>